<comment type="caution">
    <text evidence="2">The sequence shown here is derived from an EMBL/GenBank/DDBJ whole genome shotgun (WGS) entry which is preliminary data.</text>
</comment>
<sequence>MTPATFNEDDRFPSYTGAVNRFGSWTRAKELAGVGETQTVECKGCGERFAHIGKHWNNSSCRWPALSSTQLELLTGVLMGDGTLLRDGTNCCIGIEMANREYLEWLDQRLQPFSTGVKLKHSSSEQLERAKEAPLDPIRNSTVLKPSYLLLTRRSPQLNRFRGWYDTYQKRYPSNLSLTPAIFQQWYCGDGTLNIRAKAANPHATITCKNEQDRAEFITSLFQEVGFEPTHRNGRFVFDVEDTSELLEWAGRAPPGFEYKWADTYKAYTELKPP</sequence>
<dbReference type="Pfam" id="PF03161">
    <property type="entry name" value="LAGLIDADG_2"/>
    <property type="match status" value="1"/>
</dbReference>
<feature type="domain" description="Homing endonuclease LAGLIDADG" evidence="1">
    <location>
        <begin position="72"/>
        <end position="223"/>
    </location>
</feature>
<dbReference type="InterPro" id="IPR027434">
    <property type="entry name" value="Homing_endonucl"/>
</dbReference>
<reference evidence="2 3" key="1">
    <citation type="journal article" date="2019" name="Int. J. Syst. Evol. Microbiol.">
        <title>The Global Catalogue of Microorganisms (GCM) 10K type strain sequencing project: providing services to taxonomists for standard genome sequencing and annotation.</title>
        <authorList>
            <consortium name="The Broad Institute Genomics Platform"/>
            <consortium name="The Broad Institute Genome Sequencing Center for Infectious Disease"/>
            <person name="Wu L."/>
            <person name="Ma J."/>
        </authorList>
    </citation>
    <scope>NUCLEOTIDE SEQUENCE [LARGE SCALE GENOMIC DNA]</scope>
    <source>
        <strain evidence="2 3">XZYJT29</strain>
    </source>
</reference>
<dbReference type="AlphaFoldDB" id="A0ABD5XZI5"/>
<dbReference type="SUPFAM" id="SSF55608">
    <property type="entry name" value="Homing endonucleases"/>
    <property type="match status" value="1"/>
</dbReference>
<dbReference type="RefSeq" id="WP_274326104.1">
    <property type="nucleotide sequence ID" value="NZ_CP118158.1"/>
</dbReference>
<dbReference type="Proteomes" id="UP001596432">
    <property type="component" value="Unassembled WGS sequence"/>
</dbReference>
<dbReference type="InterPro" id="IPR004860">
    <property type="entry name" value="LAGLIDADG_dom"/>
</dbReference>
<evidence type="ECO:0000313" key="2">
    <source>
        <dbReference type="EMBL" id="MFC7140550.1"/>
    </source>
</evidence>
<dbReference type="EMBL" id="JBHTAS010000001">
    <property type="protein sequence ID" value="MFC7140550.1"/>
    <property type="molecule type" value="Genomic_DNA"/>
</dbReference>
<accession>A0ABD5XZI5</accession>
<evidence type="ECO:0000313" key="3">
    <source>
        <dbReference type="Proteomes" id="UP001596432"/>
    </source>
</evidence>
<gene>
    <name evidence="2" type="ORF">ACFQMA_12025</name>
</gene>
<dbReference type="Gene3D" id="3.10.28.10">
    <property type="entry name" value="Homing endonucleases"/>
    <property type="match status" value="1"/>
</dbReference>
<evidence type="ECO:0000259" key="1">
    <source>
        <dbReference type="Pfam" id="PF03161"/>
    </source>
</evidence>
<proteinExistence type="predicted"/>
<name>A0ABD5XZI5_9EURY</name>
<organism evidence="2 3">
    <name type="scientific">Halosimplex aquaticum</name>
    <dbReference type="NCBI Taxonomy" id="3026162"/>
    <lineage>
        <taxon>Archaea</taxon>
        <taxon>Methanobacteriati</taxon>
        <taxon>Methanobacteriota</taxon>
        <taxon>Stenosarchaea group</taxon>
        <taxon>Halobacteria</taxon>
        <taxon>Halobacteriales</taxon>
        <taxon>Haloarculaceae</taxon>
        <taxon>Halosimplex</taxon>
    </lineage>
</organism>
<protein>
    <recommendedName>
        <fullName evidence="1">Homing endonuclease LAGLIDADG domain-containing protein</fullName>
    </recommendedName>
</protein>
<keyword evidence="3" id="KW-1185">Reference proteome</keyword>
<dbReference type="GeneID" id="78820845"/>